<keyword evidence="1" id="KW-0489">Methyltransferase</keyword>
<gene>
    <name evidence="1" type="ORF">JOC54_003255</name>
</gene>
<dbReference type="Pfam" id="PF13489">
    <property type="entry name" value="Methyltransf_23"/>
    <property type="match status" value="1"/>
</dbReference>
<dbReference type="CDD" id="cd02440">
    <property type="entry name" value="AdoMet_MTases"/>
    <property type="match status" value="1"/>
</dbReference>
<evidence type="ECO:0000313" key="2">
    <source>
        <dbReference type="Proteomes" id="UP001179280"/>
    </source>
</evidence>
<dbReference type="EMBL" id="JAFBCV010000011">
    <property type="protein sequence ID" value="MBM7839975.1"/>
    <property type="molecule type" value="Genomic_DNA"/>
</dbReference>
<sequence>MNKDYENKATSYYQGINQQLFHLIEPSVKNVLDIGCGEGALGEAIKHTYKAGVHGFEQFPNAAERAQEKLDSITIGNIEEDLLPYKEASFDAIIFADVLEHMIDPWAVLEKVKPYLSETGCVYASIPNVGHISIIEELLKGTWGYVDAGLLDKTHLRFFTKHEIQQLFNTSGYAVEMIVNNQSALPHQQELVAKLKDAGLAIGLPIHDFEQRAFAYQYMLKAKPI</sequence>
<reference evidence="1" key="1">
    <citation type="submission" date="2021-01" db="EMBL/GenBank/DDBJ databases">
        <title>Genomic Encyclopedia of Type Strains, Phase IV (KMG-IV): sequencing the most valuable type-strain genomes for metagenomic binning, comparative biology and taxonomic classification.</title>
        <authorList>
            <person name="Goeker M."/>
        </authorList>
    </citation>
    <scope>NUCLEOTIDE SEQUENCE</scope>
    <source>
        <strain evidence="1">DSM 21943</strain>
    </source>
</reference>
<keyword evidence="2" id="KW-1185">Reference proteome</keyword>
<dbReference type="GO" id="GO:0032259">
    <property type="term" value="P:methylation"/>
    <property type="evidence" value="ECO:0007669"/>
    <property type="project" value="UniProtKB-KW"/>
</dbReference>
<proteinExistence type="predicted"/>
<dbReference type="Gene3D" id="3.40.50.150">
    <property type="entry name" value="Vaccinia Virus protein VP39"/>
    <property type="match status" value="1"/>
</dbReference>
<dbReference type="PANTHER" id="PTHR43861">
    <property type="entry name" value="TRANS-ACONITATE 2-METHYLTRANSFERASE-RELATED"/>
    <property type="match status" value="1"/>
</dbReference>
<comment type="caution">
    <text evidence="1">The sequence shown here is derived from an EMBL/GenBank/DDBJ whole genome shotgun (WGS) entry which is preliminary data.</text>
</comment>
<dbReference type="GO" id="GO:0008168">
    <property type="term" value="F:methyltransferase activity"/>
    <property type="evidence" value="ECO:0007669"/>
    <property type="project" value="UniProtKB-KW"/>
</dbReference>
<protein>
    <submittedName>
        <fullName evidence="1">2-polyprenyl-3-methyl-5-hydroxy-6-metoxy-1, 4-benzoquinol methylase</fullName>
    </submittedName>
</protein>
<name>A0ABS2SXL8_9BACI</name>
<accession>A0ABS2SXL8</accession>
<dbReference type="RefSeq" id="WP_204467355.1">
    <property type="nucleotide sequence ID" value="NZ_JAFBCV010000011.1"/>
</dbReference>
<evidence type="ECO:0000313" key="1">
    <source>
        <dbReference type="EMBL" id="MBM7839975.1"/>
    </source>
</evidence>
<dbReference type="SUPFAM" id="SSF53335">
    <property type="entry name" value="S-adenosyl-L-methionine-dependent methyltransferases"/>
    <property type="match status" value="1"/>
</dbReference>
<dbReference type="InterPro" id="IPR029063">
    <property type="entry name" value="SAM-dependent_MTases_sf"/>
</dbReference>
<dbReference type="Proteomes" id="UP001179280">
    <property type="component" value="Unassembled WGS sequence"/>
</dbReference>
<organism evidence="1 2">
    <name type="scientific">Shouchella xiaoxiensis</name>
    <dbReference type="NCBI Taxonomy" id="766895"/>
    <lineage>
        <taxon>Bacteria</taxon>
        <taxon>Bacillati</taxon>
        <taxon>Bacillota</taxon>
        <taxon>Bacilli</taxon>
        <taxon>Bacillales</taxon>
        <taxon>Bacillaceae</taxon>
        <taxon>Shouchella</taxon>
    </lineage>
</organism>
<keyword evidence="1" id="KW-0808">Transferase</keyword>